<protein>
    <submittedName>
        <fullName evidence="2">Uncharacterized protein</fullName>
    </submittedName>
</protein>
<evidence type="ECO:0000256" key="1">
    <source>
        <dbReference type="SAM" id="Phobius"/>
    </source>
</evidence>
<proteinExistence type="predicted"/>
<sequence length="696" mass="80368">MLLTFTPVIIFVTVLNPIFAFPFLKQCLIHLIHSEAYKNTALPWKLLSNSRHTIAIQQITFYPQHNRSHADQINDILLKIANSVRKHTTQCYAQFHDLVSYFDANNITHAENKVSQLQNTILPIEQSYNLELYQSPSHIFFFTKPGDQYVQFSQKVYNSLKHTLFLGTQYFEISGDTISNICLFCNLISQHTLNHIQSEEDIQPHNNFHLLPCATGFLPNSLFPGRTSCEFPSSDQNVAIVKHDVCISLFISRKYNFTFAREDDYPRKVALKSKLVASFNTMFNRDHSFIKKLDRDMAQPNSYCKQWLGYSLRLYIHKNVTGINLQFALTSAYNVASWGAIIGLGVGFALLRSTWWSSRRGNVVIQIVTETVHIVGLFLNQPLPVVVSRYKRHHNAFAIFAFSAILTLYLFSVLYSAVFISYFSARPMVTLPQNIDDVVVQEDQKMLLITTSDRITGTDEDPRGYLKNQILGQYLLLWLKKEDDVQWEKRITSLFNSILEPRYFSPMRKIVELLFNLTYKIPVTLIRRNGTTASTDVGTYESSVVRNGVFGMVDTEINTKFAEMITKRSGKYVDIIEPRSYYDPELEFDSGSIHFKYQKKFMGSMFHKRLASFDNMGLCKMWIEKRRVSPTEYEGVWDETLNKAGIDEAESRPDEETGLDWDKVVVILNLTFVLFGLAVLVFMLEYSFMFILRSVR</sequence>
<keyword evidence="1" id="KW-1133">Transmembrane helix</keyword>
<dbReference type="AlphaFoldDB" id="A0A226E8J0"/>
<keyword evidence="3" id="KW-1185">Reference proteome</keyword>
<feature type="transmembrane region" description="Helical" evidence="1">
    <location>
        <begin position="332"/>
        <end position="351"/>
    </location>
</feature>
<dbReference type="Proteomes" id="UP000198287">
    <property type="component" value="Unassembled WGS sequence"/>
</dbReference>
<dbReference type="EMBL" id="LNIX01000005">
    <property type="protein sequence ID" value="OXA53650.1"/>
    <property type="molecule type" value="Genomic_DNA"/>
</dbReference>
<name>A0A226E8J0_FOLCA</name>
<comment type="caution">
    <text evidence="2">The sequence shown here is derived from an EMBL/GenBank/DDBJ whole genome shotgun (WGS) entry which is preliminary data.</text>
</comment>
<keyword evidence="1" id="KW-0472">Membrane</keyword>
<gene>
    <name evidence="2" type="ORF">Fcan01_11421</name>
</gene>
<reference evidence="2 3" key="1">
    <citation type="submission" date="2015-12" db="EMBL/GenBank/DDBJ databases">
        <title>The genome of Folsomia candida.</title>
        <authorList>
            <person name="Faddeeva A."/>
            <person name="Derks M.F."/>
            <person name="Anvar Y."/>
            <person name="Smit S."/>
            <person name="Van Straalen N."/>
            <person name="Roelofs D."/>
        </authorList>
    </citation>
    <scope>NUCLEOTIDE SEQUENCE [LARGE SCALE GENOMIC DNA]</scope>
    <source>
        <strain evidence="2 3">VU population</strain>
        <tissue evidence="2">Whole body</tissue>
    </source>
</reference>
<keyword evidence="1" id="KW-0812">Transmembrane</keyword>
<feature type="transmembrane region" description="Helical" evidence="1">
    <location>
        <begin position="666"/>
        <end position="692"/>
    </location>
</feature>
<accession>A0A226E8J0</accession>
<evidence type="ECO:0000313" key="2">
    <source>
        <dbReference type="EMBL" id="OXA53650.1"/>
    </source>
</evidence>
<organism evidence="2 3">
    <name type="scientific">Folsomia candida</name>
    <name type="common">Springtail</name>
    <dbReference type="NCBI Taxonomy" id="158441"/>
    <lineage>
        <taxon>Eukaryota</taxon>
        <taxon>Metazoa</taxon>
        <taxon>Ecdysozoa</taxon>
        <taxon>Arthropoda</taxon>
        <taxon>Hexapoda</taxon>
        <taxon>Collembola</taxon>
        <taxon>Entomobryomorpha</taxon>
        <taxon>Isotomoidea</taxon>
        <taxon>Isotomidae</taxon>
        <taxon>Proisotominae</taxon>
        <taxon>Folsomia</taxon>
    </lineage>
</organism>
<feature type="transmembrane region" description="Helical" evidence="1">
    <location>
        <begin position="397"/>
        <end position="423"/>
    </location>
</feature>
<evidence type="ECO:0000313" key="3">
    <source>
        <dbReference type="Proteomes" id="UP000198287"/>
    </source>
</evidence>